<feature type="domain" description="Endonuclease GajA/Old nuclease/RecF-like AAA" evidence="1">
    <location>
        <begin position="1"/>
        <end position="248"/>
    </location>
</feature>
<feature type="domain" description="OLD protein-like TOPRIM" evidence="2">
    <location>
        <begin position="254"/>
        <end position="312"/>
    </location>
</feature>
<accession>A0A7L7KPK9</accession>
<dbReference type="InterPro" id="IPR041685">
    <property type="entry name" value="AAA_GajA/Old/RecF-like"/>
</dbReference>
<reference evidence="3 4" key="1">
    <citation type="submission" date="2020-02" db="EMBL/GenBank/DDBJ databases">
        <authorList>
            <person name="Zheng R.K."/>
            <person name="Sun C.M."/>
        </authorList>
    </citation>
    <scope>NUCLEOTIDE SEQUENCE [LARGE SCALE GENOMIC DNA]</scope>
    <source>
        <strain evidence="4">zrk13</strain>
    </source>
</reference>
<keyword evidence="4" id="KW-1185">Reference proteome</keyword>
<dbReference type="Pfam" id="PF20469">
    <property type="entry name" value="OLD-like_TOPRIM"/>
    <property type="match status" value="1"/>
</dbReference>
<protein>
    <submittedName>
        <fullName evidence="3">ATP-binding protein</fullName>
    </submittedName>
</protein>
<dbReference type="InterPro" id="IPR051396">
    <property type="entry name" value="Bact_Antivir_Def_Nuclease"/>
</dbReference>
<dbReference type="RefSeq" id="WP_258878108.1">
    <property type="nucleotide sequence ID" value="NZ_CP048914.1"/>
</dbReference>
<dbReference type="PANTHER" id="PTHR43581:SF4">
    <property type="entry name" value="ATP_GTP PHOSPHATASE"/>
    <property type="match status" value="1"/>
</dbReference>
<name>A0A7L7KPK9_9MOLU</name>
<dbReference type="PANTHER" id="PTHR43581">
    <property type="entry name" value="ATP/GTP PHOSPHATASE"/>
    <property type="match status" value="1"/>
</dbReference>
<evidence type="ECO:0000259" key="1">
    <source>
        <dbReference type="Pfam" id="PF13175"/>
    </source>
</evidence>
<evidence type="ECO:0000259" key="2">
    <source>
        <dbReference type="Pfam" id="PF20469"/>
    </source>
</evidence>
<proteinExistence type="predicted"/>
<dbReference type="Gene3D" id="3.40.50.300">
    <property type="entry name" value="P-loop containing nucleotide triphosphate hydrolases"/>
    <property type="match status" value="1"/>
</dbReference>
<organism evidence="3 4">
    <name type="scientific">Candidatus Xianfuyuplasma coldseepsis</name>
    <dbReference type="NCBI Taxonomy" id="2782163"/>
    <lineage>
        <taxon>Bacteria</taxon>
        <taxon>Bacillati</taxon>
        <taxon>Mycoplasmatota</taxon>
        <taxon>Mollicutes</taxon>
        <taxon>Candidatus Izemoplasmatales</taxon>
        <taxon>Candidatus Izemoplasmataceae</taxon>
        <taxon>Candidatus Xianfuyuplasma</taxon>
    </lineage>
</organism>
<dbReference type="InterPro" id="IPR034139">
    <property type="entry name" value="TOPRIM_OLD"/>
</dbReference>
<dbReference type="AlphaFoldDB" id="A0A7L7KPK9"/>
<dbReference type="Pfam" id="PF13175">
    <property type="entry name" value="AAA_15"/>
    <property type="match status" value="1"/>
</dbReference>
<gene>
    <name evidence="3" type="ORF">G4Z02_01610</name>
</gene>
<evidence type="ECO:0000313" key="4">
    <source>
        <dbReference type="Proteomes" id="UP000514720"/>
    </source>
</evidence>
<dbReference type="EMBL" id="CP048914">
    <property type="protein sequence ID" value="QMS84495.1"/>
    <property type="molecule type" value="Genomic_DNA"/>
</dbReference>
<sequence length="388" mass="45718">MIEHIYIKNYKAFKRENIVVDKHTLLIGPYDSGKTTVLEALDLFFNNHLRHDFIRNTKEDIVIELLINDTRYRKVYAPPDYYIDYQKCIGNMYDINHIRYLHIGKTINNQKLLNDILTINLTTKLDPTMQARIFKVSDYIDGTLGNSNYKIFQTTSDYQMYFDEDISFTTEEYQRILSNITYQYLVIGIDNVEQHFDTESLKKINQYTYQTIYTTNDSAIVKTNDYYVSTLYKGNKNDDFDTVKKRLSSKQNKTYLLVEGKYDVNWYETAIRLLDKQESYTVIPCGGVGNITFVKEQLEKEGYKTLVITDGDSNHYHPLEREIVELYGDLDFINRTFHTDFTHIPKSKHTFFKALTVKDDVAKNILSHWAKKHLTADHPFVQEIAQYL</sequence>
<dbReference type="Proteomes" id="UP000514720">
    <property type="component" value="Chromosome"/>
</dbReference>
<evidence type="ECO:0000313" key="3">
    <source>
        <dbReference type="EMBL" id="QMS84495.1"/>
    </source>
</evidence>
<dbReference type="SUPFAM" id="SSF52540">
    <property type="entry name" value="P-loop containing nucleoside triphosphate hydrolases"/>
    <property type="match status" value="1"/>
</dbReference>
<keyword evidence="3" id="KW-0547">Nucleotide-binding</keyword>
<dbReference type="GO" id="GO:0005524">
    <property type="term" value="F:ATP binding"/>
    <property type="evidence" value="ECO:0007669"/>
    <property type="project" value="UniProtKB-KW"/>
</dbReference>
<keyword evidence="3" id="KW-0067">ATP-binding</keyword>
<dbReference type="InterPro" id="IPR027417">
    <property type="entry name" value="P-loop_NTPase"/>
</dbReference>
<dbReference type="KEGG" id="xcl:G4Z02_01610"/>